<feature type="compositionally biased region" description="Gly residues" evidence="9">
    <location>
        <begin position="370"/>
        <end position="379"/>
    </location>
</feature>
<comment type="function">
    <text evidence="7">Required for the synthesis of 40S ribosome subunits. Has a role in processing 20S pre-rRNA into the mature 18S rRNA, where it is required for cleavage at the 3' end of the mature 18S rRNA (D-site). Accompanies the 20S pre-rRNA from the nucleus to the cytoplasm.</text>
</comment>
<keyword evidence="5 7" id="KW-0862">Zinc</keyword>
<evidence type="ECO:0000256" key="4">
    <source>
        <dbReference type="ARBA" id="ARBA00022801"/>
    </source>
</evidence>
<organism evidence="12 13">
    <name type="scientific">Capronia coronata CBS 617.96</name>
    <dbReference type="NCBI Taxonomy" id="1182541"/>
    <lineage>
        <taxon>Eukaryota</taxon>
        <taxon>Fungi</taxon>
        <taxon>Dikarya</taxon>
        <taxon>Ascomycota</taxon>
        <taxon>Pezizomycotina</taxon>
        <taxon>Eurotiomycetes</taxon>
        <taxon>Chaetothyriomycetidae</taxon>
        <taxon>Chaetothyriales</taxon>
        <taxon>Herpotrichiellaceae</taxon>
        <taxon>Capronia</taxon>
    </lineage>
</organism>
<keyword evidence="2" id="KW-0540">Nuclease</keyword>
<dbReference type="InterPro" id="IPR039907">
    <property type="entry name" value="NOB1"/>
</dbReference>
<evidence type="ECO:0000256" key="3">
    <source>
        <dbReference type="ARBA" id="ARBA00022723"/>
    </source>
</evidence>
<feature type="region of interest" description="Disordered" evidence="9">
    <location>
        <begin position="356"/>
        <end position="380"/>
    </location>
</feature>
<dbReference type="PIRSF" id="PIRSF037125">
    <property type="entry name" value="D-site_20S_pre-rRNA_nuclease"/>
    <property type="match status" value="1"/>
</dbReference>
<feature type="region of interest" description="Disordered" evidence="9">
    <location>
        <begin position="411"/>
        <end position="440"/>
    </location>
</feature>
<feature type="binding site" evidence="8">
    <location>
        <position position="299"/>
    </location>
    <ligand>
        <name>Zn(2+)</name>
        <dbReference type="ChEBI" id="CHEBI:29105"/>
    </ligand>
</feature>
<feature type="domain" description="Nin one binding (NOB1) Zn-ribbon-like" evidence="10">
    <location>
        <begin position="289"/>
        <end position="360"/>
    </location>
</feature>
<dbReference type="PANTHER" id="PTHR12814:SF2">
    <property type="entry name" value="RNA-BINDING PROTEIN NOB1"/>
    <property type="match status" value="1"/>
</dbReference>
<keyword evidence="6 7" id="KW-0539">Nucleus</keyword>
<dbReference type="STRING" id="1182541.W9YUW7"/>
<dbReference type="Pfam" id="PF17146">
    <property type="entry name" value="PIN_6"/>
    <property type="match status" value="1"/>
</dbReference>
<feature type="binding site" evidence="8">
    <location>
        <position position="314"/>
    </location>
    <ligand>
        <name>Zn(2+)</name>
        <dbReference type="ChEBI" id="CHEBI:29105"/>
    </ligand>
</feature>
<evidence type="ECO:0000256" key="2">
    <source>
        <dbReference type="ARBA" id="ARBA00022722"/>
    </source>
</evidence>
<dbReference type="eggNOG" id="KOG2463">
    <property type="taxonomic scope" value="Eukaryota"/>
</dbReference>
<dbReference type="GO" id="GO:0030490">
    <property type="term" value="P:maturation of SSU-rRNA"/>
    <property type="evidence" value="ECO:0007669"/>
    <property type="project" value="TreeGrafter"/>
</dbReference>
<feature type="region of interest" description="Disordered" evidence="9">
    <location>
        <begin position="182"/>
        <end position="256"/>
    </location>
</feature>
<dbReference type="Pfam" id="PF08772">
    <property type="entry name" value="Zn_ribbon_NOB1"/>
    <property type="match status" value="1"/>
</dbReference>
<dbReference type="AlphaFoldDB" id="W9YUW7"/>
<dbReference type="GO" id="GO:0005730">
    <property type="term" value="C:nucleolus"/>
    <property type="evidence" value="ECO:0007669"/>
    <property type="project" value="UniProtKB-SubCell"/>
</dbReference>
<dbReference type="InterPro" id="IPR014881">
    <property type="entry name" value="NOB1_Zn-bd"/>
</dbReference>
<dbReference type="OrthoDB" id="446759at2759"/>
<dbReference type="FunFam" id="3.40.50.1010:FF:000020">
    <property type="entry name" value="20S-pre-rRNA D-site endonuclease NOB1"/>
    <property type="match status" value="1"/>
</dbReference>
<evidence type="ECO:0000256" key="5">
    <source>
        <dbReference type="ARBA" id="ARBA00022833"/>
    </source>
</evidence>
<gene>
    <name evidence="12" type="ORF">A1O1_01852</name>
</gene>
<keyword evidence="13" id="KW-1185">Reference proteome</keyword>
<dbReference type="CDD" id="cd09876">
    <property type="entry name" value="PIN_Nob1-like"/>
    <property type="match status" value="1"/>
</dbReference>
<feature type="binding site" evidence="8">
    <location>
        <position position="302"/>
    </location>
    <ligand>
        <name>Zn(2+)</name>
        <dbReference type="ChEBI" id="CHEBI:29105"/>
    </ligand>
</feature>
<evidence type="ECO:0000256" key="1">
    <source>
        <dbReference type="ARBA" id="ARBA00005858"/>
    </source>
</evidence>
<evidence type="ECO:0000256" key="9">
    <source>
        <dbReference type="SAM" id="MobiDB-lite"/>
    </source>
</evidence>
<dbReference type="EMBL" id="AMWN01000002">
    <property type="protein sequence ID" value="EXJ93460.1"/>
    <property type="molecule type" value="Genomic_DNA"/>
</dbReference>
<evidence type="ECO:0000259" key="11">
    <source>
        <dbReference type="Pfam" id="PF17146"/>
    </source>
</evidence>
<dbReference type="SUPFAM" id="SSF144206">
    <property type="entry name" value="NOB1 zinc finger-like"/>
    <property type="match status" value="1"/>
</dbReference>
<dbReference type="GO" id="GO:0004521">
    <property type="term" value="F:RNA endonuclease activity"/>
    <property type="evidence" value="ECO:0007669"/>
    <property type="project" value="UniProtKB-UniRule"/>
</dbReference>
<evidence type="ECO:0000313" key="12">
    <source>
        <dbReference type="EMBL" id="EXJ93460.1"/>
    </source>
</evidence>
<protein>
    <recommendedName>
        <fullName evidence="7">20S-pre-rRNA D-site endonuclease NOB1</fullName>
    </recommendedName>
</protein>
<dbReference type="Gene3D" id="6.20.210.10">
    <property type="entry name" value="Nin one binding (NOB1), Zn-ribbon-like"/>
    <property type="match status" value="1"/>
</dbReference>
<dbReference type="GO" id="GO:0005737">
    <property type="term" value="C:cytoplasm"/>
    <property type="evidence" value="ECO:0007669"/>
    <property type="project" value="UniProtKB-ARBA"/>
</dbReference>
<name>W9YUW7_9EURO</name>
<feature type="domain" description="Ribonuclease PIN" evidence="11">
    <location>
        <begin position="21"/>
        <end position="112"/>
    </location>
</feature>
<feature type="region of interest" description="Disordered" evidence="9">
    <location>
        <begin position="126"/>
        <end position="156"/>
    </location>
</feature>
<evidence type="ECO:0000313" key="13">
    <source>
        <dbReference type="Proteomes" id="UP000019484"/>
    </source>
</evidence>
<dbReference type="InterPro" id="IPR033411">
    <property type="entry name" value="Ribonuclease_PIN"/>
</dbReference>
<reference evidence="12 13" key="1">
    <citation type="submission" date="2013-03" db="EMBL/GenBank/DDBJ databases">
        <title>The Genome Sequence of Capronia coronata CBS 617.96.</title>
        <authorList>
            <consortium name="The Broad Institute Genomics Platform"/>
            <person name="Cuomo C."/>
            <person name="de Hoog S."/>
            <person name="Gorbushina A."/>
            <person name="Walker B."/>
            <person name="Young S.K."/>
            <person name="Zeng Q."/>
            <person name="Gargeya S."/>
            <person name="Fitzgerald M."/>
            <person name="Haas B."/>
            <person name="Abouelleil A."/>
            <person name="Allen A.W."/>
            <person name="Alvarado L."/>
            <person name="Arachchi H.M."/>
            <person name="Berlin A.M."/>
            <person name="Chapman S.B."/>
            <person name="Gainer-Dewar J."/>
            <person name="Goldberg J."/>
            <person name="Griggs A."/>
            <person name="Gujja S."/>
            <person name="Hansen M."/>
            <person name="Howarth C."/>
            <person name="Imamovic A."/>
            <person name="Ireland A."/>
            <person name="Larimer J."/>
            <person name="McCowan C."/>
            <person name="Murphy C."/>
            <person name="Pearson M."/>
            <person name="Poon T.W."/>
            <person name="Priest M."/>
            <person name="Roberts A."/>
            <person name="Saif S."/>
            <person name="Shea T."/>
            <person name="Sisk P."/>
            <person name="Sykes S."/>
            <person name="Wortman J."/>
            <person name="Nusbaum C."/>
            <person name="Birren B."/>
        </authorList>
    </citation>
    <scope>NUCLEOTIDE SEQUENCE [LARGE SCALE GENOMIC DNA]</scope>
    <source>
        <strain evidence="12 13">CBS 617.96</strain>
    </source>
</reference>
<dbReference type="GO" id="GO:0030688">
    <property type="term" value="C:preribosome, small subunit precursor"/>
    <property type="evidence" value="ECO:0007669"/>
    <property type="project" value="TreeGrafter"/>
</dbReference>
<evidence type="ECO:0000256" key="8">
    <source>
        <dbReference type="PIRSR" id="PIRSR037125-1"/>
    </source>
</evidence>
<evidence type="ECO:0000256" key="7">
    <source>
        <dbReference type="PIRNR" id="PIRNR037125"/>
    </source>
</evidence>
<feature type="binding site" evidence="8">
    <location>
        <position position="317"/>
    </location>
    <ligand>
        <name>Zn(2+)</name>
        <dbReference type="ChEBI" id="CHEBI:29105"/>
    </ligand>
</feature>
<evidence type="ECO:0000259" key="10">
    <source>
        <dbReference type="Pfam" id="PF08772"/>
    </source>
</evidence>
<feature type="compositionally biased region" description="Polar residues" evidence="9">
    <location>
        <begin position="416"/>
        <end position="425"/>
    </location>
</feature>
<dbReference type="GO" id="GO:0016787">
    <property type="term" value="F:hydrolase activity"/>
    <property type="evidence" value="ECO:0007669"/>
    <property type="project" value="UniProtKB-KW"/>
</dbReference>
<dbReference type="RefSeq" id="XP_007720954.1">
    <property type="nucleotide sequence ID" value="XM_007722764.1"/>
</dbReference>
<dbReference type="GO" id="GO:0046872">
    <property type="term" value="F:metal ion binding"/>
    <property type="evidence" value="ECO:0007669"/>
    <property type="project" value="UniProtKB-UniRule"/>
</dbReference>
<dbReference type="InterPro" id="IPR036283">
    <property type="entry name" value="NOB1_Zf-like_sf"/>
</dbReference>
<accession>W9YUW7</accession>
<feature type="compositionally biased region" description="Basic and acidic residues" evidence="9">
    <location>
        <begin position="185"/>
        <end position="196"/>
    </location>
</feature>
<comment type="caution">
    <text evidence="12">The sequence shown here is derived from an EMBL/GenBank/DDBJ whole genome shotgun (WGS) entry which is preliminary data.</text>
</comment>
<comment type="subcellular location">
    <subcellularLocation>
        <location evidence="7">Nucleus</location>
        <location evidence="7">Nucleolus</location>
    </subcellularLocation>
</comment>
<comment type="similarity">
    <text evidence="1 7">Belongs to the NOB1 family.</text>
</comment>
<dbReference type="HOGENOM" id="CLU_024666_2_0_1"/>
<keyword evidence="4" id="KW-0378">Hydrolase</keyword>
<proteinExistence type="inferred from homology"/>
<dbReference type="GeneID" id="19156753"/>
<dbReference type="PANTHER" id="PTHR12814">
    <property type="entry name" value="RNA-BINDING PROTEIN NOB1"/>
    <property type="match status" value="1"/>
</dbReference>
<dbReference type="Gene3D" id="3.40.50.1010">
    <property type="entry name" value="5'-nuclease"/>
    <property type="match status" value="1"/>
</dbReference>
<keyword evidence="3 7" id="KW-0479">Metal-binding</keyword>
<sequence length="440" mass="48664">MAESVQATTLPPETVKPVHTIILDSSPFLLNTPGISTLLANGHVLVTTPSVLAEIRGEEARSRIDTLYKPFLSIRSPKPESVKRIKEFARKTGDGAVLSQTDFEVLALAYDIECERNGGDWRLRAVPGQKRVNGSPPHKSDEDQSQTQEEPRAQGEEMEILENDEASNNKEAEDTAVLEVESLALEDRDGRKDEKPVAQTIESSAHPPPTPEESTDQTGETLEASDDDEGWITPSNIKKRQAKDEAAGSKTHPEKKHLQVATMTGDFAMQNVLLQMNLNLLSTKTCQRISQIKQFVLRCHGCFAITKDMTKQFCPRCGKPTLTRVSCTTNDKGETKLHLKANMQWNNKGNVFSIPKPASGSSNQKWKGPRQGGGQGGWGNELVLAEDQKEYIRAMSTMKRTKERDLMDEDILPNILTGNRGQTSGRPRVGGGRNINSRKR</sequence>
<evidence type="ECO:0000256" key="6">
    <source>
        <dbReference type="ARBA" id="ARBA00023242"/>
    </source>
</evidence>
<dbReference type="Proteomes" id="UP000019484">
    <property type="component" value="Unassembled WGS sequence"/>
</dbReference>
<dbReference type="InterPro" id="IPR017117">
    <property type="entry name" value="Nob1_euk"/>
</dbReference>